<dbReference type="SMART" id="SM00450">
    <property type="entry name" value="RHOD"/>
    <property type="match status" value="2"/>
</dbReference>
<dbReference type="FunFam" id="3.40.250.10:FF:000001">
    <property type="entry name" value="Sulfurtransferase"/>
    <property type="match status" value="1"/>
</dbReference>
<dbReference type="AlphaFoldDB" id="A0A7S4JLA6"/>
<protein>
    <recommendedName>
        <fullName evidence="3">Rhodanese domain-containing protein</fullName>
    </recommendedName>
</protein>
<dbReference type="PANTHER" id="PTHR11364:SF27">
    <property type="entry name" value="SULFURTRANSFERASE"/>
    <property type="match status" value="1"/>
</dbReference>
<dbReference type="CDD" id="cd01448">
    <property type="entry name" value="TST_Repeat_1"/>
    <property type="match status" value="1"/>
</dbReference>
<dbReference type="InterPro" id="IPR036873">
    <property type="entry name" value="Rhodanese-like_dom_sf"/>
</dbReference>
<proteinExistence type="predicted"/>
<dbReference type="InterPro" id="IPR045078">
    <property type="entry name" value="TST/MPST-like"/>
</dbReference>
<dbReference type="Pfam" id="PF00581">
    <property type="entry name" value="Rhodanese"/>
    <property type="match status" value="1"/>
</dbReference>
<dbReference type="CDD" id="cd01449">
    <property type="entry name" value="TST_Repeat_2"/>
    <property type="match status" value="1"/>
</dbReference>
<dbReference type="GO" id="GO:0004792">
    <property type="term" value="F:thiosulfate-cyanide sulfurtransferase activity"/>
    <property type="evidence" value="ECO:0007669"/>
    <property type="project" value="TreeGrafter"/>
</dbReference>
<sequence>MATSSALSGNLVSVDECLAAFGETDDDGGRTVFVDGSWHLSPDRDGRADYEAGPRIADARFFDIDDVSSKGEELNPKGLPHMMPPKKLFGAVMDALDIRSNDSIIVYGTEGCMFTARAFYAIRAMGHASGRVHLMQGSLAEWESRGGKIETGQKKAVVAADVNFEKESAYISKDAVNFVDMTEVLTVVNSGTDFADGVVVDARSAGRFRAEAPEPREGLRGGRMPGSLNVPFTDLLDMDDPTKFRSAEDLQAAFERGGVDVNADKRIICSCGSGVTACAVAVALEECGRDPSRTFIYDGSWIEWGSEPNTPIIS</sequence>
<dbReference type="PROSITE" id="PS50206">
    <property type="entry name" value="RHODANESE_3"/>
    <property type="match status" value="2"/>
</dbReference>
<name>A0A7S4JLA6_9STRA</name>
<evidence type="ECO:0000313" key="4">
    <source>
        <dbReference type="EMBL" id="CAE2267228.1"/>
    </source>
</evidence>
<organism evidence="4">
    <name type="scientific">Odontella aurita</name>
    <dbReference type="NCBI Taxonomy" id="265563"/>
    <lineage>
        <taxon>Eukaryota</taxon>
        <taxon>Sar</taxon>
        <taxon>Stramenopiles</taxon>
        <taxon>Ochrophyta</taxon>
        <taxon>Bacillariophyta</taxon>
        <taxon>Mediophyceae</taxon>
        <taxon>Biddulphiophycidae</taxon>
        <taxon>Eupodiscales</taxon>
        <taxon>Odontellaceae</taxon>
        <taxon>Odontella</taxon>
    </lineage>
</organism>
<dbReference type="SUPFAM" id="SSF52821">
    <property type="entry name" value="Rhodanese/Cell cycle control phosphatase"/>
    <property type="match status" value="2"/>
</dbReference>
<dbReference type="EMBL" id="HBKQ01043055">
    <property type="protein sequence ID" value="CAE2267228.1"/>
    <property type="molecule type" value="Transcribed_RNA"/>
</dbReference>
<reference evidence="4" key="1">
    <citation type="submission" date="2021-01" db="EMBL/GenBank/DDBJ databases">
        <authorList>
            <person name="Corre E."/>
            <person name="Pelletier E."/>
            <person name="Niang G."/>
            <person name="Scheremetjew M."/>
            <person name="Finn R."/>
            <person name="Kale V."/>
            <person name="Holt S."/>
            <person name="Cochrane G."/>
            <person name="Meng A."/>
            <person name="Brown T."/>
            <person name="Cohen L."/>
        </authorList>
    </citation>
    <scope>NUCLEOTIDE SEQUENCE</scope>
    <source>
        <strain evidence="4">Isolate 1302-5</strain>
    </source>
</reference>
<keyword evidence="1" id="KW-0808">Transferase</keyword>
<feature type="domain" description="Rhodanese" evidence="3">
    <location>
        <begin position="193"/>
        <end position="313"/>
    </location>
</feature>
<evidence type="ECO:0000259" key="3">
    <source>
        <dbReference type="PROSITE" id="PS50206"/>
    </source>
</evidence>
<keyword evidence="2" id="KW-0677">Repeat</keyword>
<evidence type="ECO:0000256" key="2">
    <source>
        <dbReference type="ARBA" id="ARBA00022737"/>
    </source>
</evidence>
<dbReference type="Gene3D" id="3.40.250.10">
    <property type="entry name" value="Rhodanese-like domain"/>
    <property type="match status" value="2"/>
</dbReference>
<dbReference type="GO" id="GO:0005739">
    <property type="term" value="C:mitochondrion"/>
    <property type="evidence" value="ECO:0007669"/>
    <property type="project" value="TreeGrafter"/>
</dbReference>
<dbReference type="InterPro" id="IPR001763">
    <property type="entry name" value="Rhodanese-like_dom"/>
</dbReference>
<evidence type="ECO:0000256" key="1">
    <source>
        <dbReference type="ARBA" id="ARBA00022679"/>
    </source>
</evidence>
<gene>
    <name evidence="4" type="ORF">OAUR00152_LOCUS29648</name>
</gene>
<accession>A0A7S4JLA6</accession>
<feature type="domain" description="Rhodanese" evidence="3">
    <location>
        <begin position="27"/>
        <end position="151"/>
    </location>
</feature>
<dbReference type="PANTHER" id="PTHR11364">
    <property type="entry name" value="THIOSULFATE SULFERTANSFERASE"/>
    <property type="match status" value="1"/>
</dbReference>